<dbReference type="EMBL" id="CCKQ01012471">
    <property type="protein sequence ID" value="CDW84091.1"/>
    <property type="molecule type" value="Genomic_DNA"/>
</dbReference>
<dbReference type="InParanoid" id="A0A078AQ44"/>
<dbReference type="Proteomes" id="UP000039865">
    <property type="component" value="Unassembled WGS sequence"/>
</dbReference>
<dbReference type="InterPro" id="IPR006671">
    <property type="entry name" value="Cyclin_N"/>
</dbReference>
<organism evidence="3 4">
    <name type="scientific">Stylonychia lemnae</name>
    <name type="common">Ciliate</name>
    <dbReference type="NCBI Taxonomy" id="5949"/>
    <lineage>
        <taxon>Eukaryota</taxon>
        <taxon>Sar</taxon>
        <taxon>Alveolata</taxon>
        <taxon>Ciliophora</taxon>
        <taxon>Intramacronucleata</taxon>
        <taxon>Spirotrichea</taxon>
        <taxon>Stichotrichia</taxon>
        <taxon>Sporadotrichida</taxon>
        <taxon>Oxytrichidae</taxon>
        <taxon>Stylonychinae</taxon>
        <taxon>Stylonychia</taxon>
    </lineage>
</organism>
<proteinExistence type="inferred from homology"/>
<gene>
    <name evidence="3" type="primary">Contig2940.g3142</name>
    <name evidence="3" type="ORF">STYLEM_13148</name>
</gene>
<reference evidence="3 4" key="1">
    <citation type="submission" date="2014-06" db="EMBL/GenBank/DDBJ databases">
        <authorList>
            <person name="Swart Estienne"/>
        </authorList>
    </citation>
    <scope>NUCLEOTIDE SEQUENCE [LARGE SCALE GENOMIC DNA]</scope>
    <source>
        <strain evidence="3 4">130c</strain>
    </source>
</reference>
<dbReference type="Pfam" id="PF00134">
    <property type="entry name" value="Cyclin_N"/>
    <property type="match status" value="1"/>
</dbReference>
<dbReference type="AlphaFoldDB" id="A0A078AQ44"/>
<dbReference type="Gene3D" id="1.10.472.10">
    <property type="entry name" value="Cyclin-like"/>
    <property type="match status" value="1"/>
</dbReference>
<keyword evidence="1" id="KW-0195">Cyclin</keyword>
<accession>A0A078AQ44</accession>
<dbReference type="SMART" id="SM00385">
    <property type="entry name" value="CYCLIN"/>
    <property type="match status" value="1"/>
</dbReference>
<name>A0A078AQ44_STYLE</name>
<comment type="similarity">
    <text evidence="1">Belongs to the cyclin family.</text>
</comment>
<dbReference type="SUPFAM" id="SSF47954">
    <property type="entry name" value="Cyclin-like"/>
    <property type="match status" value="1"/>
</dbReference>
<evidence type="ECO:0000313" key="3">
    <source>
        <dbReference type="EMBL" id="CDW84091.1"/>
    </source>
</evidence>
<dbReference type="PANTHER" id="PTHR10177">
    <property type="entry name" value="CYCLINS"/>
    <property type="match status" value="1"/>
</dbReference>
<keyword evidence="4" id="KW-1185">Reference proteome</keyword>
<protein>
    <recommendedName>
        <fullName evidence="2">Cyclin-like domain-containing protein</fullName>
    </recommendedName>
</protein>
<feature type="domain" description="Cyclin-like" evidence="2">
    <location>
        <begin position="239"/>
        <end position="330"/>
    </location>
</feature>
<evidence type="ECO:0000313" key="4">
    <source>
        <dbReference type="Proteomes" id="UP000039865"/>
    </source>
</evidence>
<dbReference type="OrthoDB" id="2013528at2759"/>
<dbReference type="InterPro" id="IPR039361">
    <property type="entry name" value="Cyclin"/>
</dbReference>
<sequence length="511" mass="60250">MVINNQVDQSGKFYNEFDNPTIRDFVIPSNPEKMILGQQQGVQNLNSTLNFTKILEVYQQDRKQHNIKFQLSLVDSQPSLTQTAQADFYQDENDKINTSIRNPGILQKQYIVKKFKTNLRMIEDDDVMAKTQVIQCFDYNLIDKKDNFDKNKHQASDSDSSSQNQTWQKKKECTLIDLIRFLECNQGNYKSLNKDNEKVLYIRQNDQKLLKQEKTIQQNVDQVYEYHGLSMNNRQKMVNWMLQVLRVLEVVSTKTFILSVQIMDKYFLRNYELSNRLRKEDIHLIGITSIFMSSKFEDVSHIEIEQLVSKAGHMKFTEQQIITKEVEILRTLGFKLLMASICDDAHSEFSSIVQMFHFSEVEQVIAQQVANLIDFQCSLLQFCSLNPYLDFQFFAKQIVMNAIEITIMINFNKKISDNINEGDQLLNKNKDDLKCLNKFFKILNYFEQDVQLDKLKEEKKERNLKDLIYHLYNDIAIGKINGKHLQKLYPNMFKLEMSQIIKHILDQKIHQ</sequence>
<dbReference type="InterPro" id="IPR013763">
    <property type="entry name" value="Cyclin-like_dom"/>
</dbReference>
<evidence type="ECO:0000256" key="1">
    <source>
        <dbReference type="RuleBase" id="RU000383"/>
    </source>
</evidence>
<evidence type="ECO:0000259" key="2">
    <source>
        <dbReference type="SMART" id="SM00385"/>
    </source>
</evidence>
<dbReference type="InterPro" id="IPR036915">
    <property type="entry name" value="Cyclin-like_sf"/>
</dbReference>